<evidence type="ECO:0000313" key="1">
    <source>
        <dbReference type="EMBL" id="SFR44597.1"/>
    </source>
</evidence>
<dbReference type="PROSITE" id="PS51257">
    <property type="entry name" value="PROKAR_LIPOPROTEIN"/>
    <property type="match status" value="1"/>
</dbReference>
<dbReference type="RefSeq" id="WP_092856108.1">
    <property type="nucleotide sequence ID" value="NZ_FOYU01000001.1"/>
</dbReference>
<evidence type="ECO:0000313" key="2">
    <source>
        <dbReference type="Proteomes" id="UP000199424"/>
    </source>
</evidence>
<keyword evidence="2" id="KW-1185">Reference proteome</keyword>
<accession>A0A1I6GRB8</accession>
<proteinExistence type="predicted"/>
<dbReference type="Proteomes" id="UP000199424">
    <property type="component" value="Unassembled WGS sequence"/>
</dbReference>
<organism evidence="1 2">
    <name type="scientific">Pseudidiomarina maritima</name>
    <dbReference type="NCBI Taxonomy" id="519453"/>
    <lineage>
        <taxon>Bacteria</taxon>
        <taxon>Pseudomonadati</taxon>
        <taxon>Pseudomonadota</taxon>
        <taxon>Gammaproteobacteria</taxon>
        <taxon>Alteromonadales</taxon>
        <taxon>Idiomarinaceae</taxon>
        <taxon>Pseudidiomarina</taxon>
    </lineage>
</organism>
<sequence>MTKGLTQALGMLVFAVAITGCVDAEQANSDGIVSMTHETEQEQSVDPAADASRDARIAELDNQIRTMVGIARADSFDQCRMAAVGKRACGGPEYYIAYSTQETDEKTLQQLIDEYTQLRIEHIQATREMSTCEVIPEPQLSLENGICRATPLARM</sequence>
<gene>
    <name evidence="1" type="ORF">SAMN04488070_1101</name>
</gene>
<name>A0A1I6GRB8_9GAMM</name>
<protein>
    <submittedName>
        <fullName evidence="1">Uncharacterized protein</fullName>
    </submittedName>
</protein>
<dbReference type="EMBL" id="FOYU01000001">
    <property type="protein sequence ID" value="SFR44597.1"/>
    <property type="molecule type" value="Genomic_DNA"/>
</dbReference>
<dbReference type="AlphaFoldDB" id="A0A1I6GRB8"/>
<reference evidence="2" key="1">
    <citation type="submission" date="2016-10" db="EMBL/GenBank/DDBJ databases">
        <authorList>
            <person name="Varghese N."/>
            <person name="Submissions S."/>
        </authorList>
    </citation>
    <scope>NUCLEOTIDE SEQUENCE [LARGE SCALE GENOMIC DNA]</scope>
    <source>
        <strain evidence="2">CGMCC 1.7285</strain>
    </source>
</reference>